<reference evidence="3" key="1">
    <citation type="journal article" date="2019" name="Int. J. Syst. Evol. Microbiol.">
        <title>The Global Catalogue of Microorganisms (GCM) 10K type strain sequencing project: providing services to taxonomists for standard genome sequencing and annotation.</title>
        <authorList>
            <consortium name="The Broad Institute Genomics Platform"/>
            <consortium name="The Broad Institute Genome Sequencing Center for Infectious Disease"/>
            <person name="Wu L."/>
            <person name="Ma J."/>
        </authorList>
    </citation>
    <scope>NUCLEOTIDE SEQUENCE [LARGE SCALE GENOMIC DNA]</scope>
    <source>
        <strain evidence="3">CGMCC 1.15394</strain>
    </source>
</reference>
<name>A0ABQ1UBT9_9GAMM</name>
<dbReference type="Proteomes" id="UP000638462">
    <property type="component" value="Unassembled WGS sequence"/>
</dbReference>
<evidence type="ECO:0000313" key="2">
    <source>
        <dbReference type="EMBL" id="GGF12412.1"/>
    </source>
</evidence>
<comment type="caution">
    <text evidence="2">The sequence shown here is derived from an EMBL/GenBank/DDBJ whole genome shotgun (WGS) entry which is preliminary data.</text>
</comment>
<evidence type="ECO:0000313" key="3">
    <source>
        <dbReference type="Proteomes" id="UP000638462"/>
    </source>
</evidence>
<sequence length="155" mass="17620">MVKYAFSALLMVFGILPFLTSCGETDSHTKINTNEYVFVRAINPSDNLYKYGAFRLKPLENEANVVQFDWVTVESPSSILKIESDTTHLGESSFFIADGLKFDVFYLSLSIADQASWWVTKVPAEFKTMYTTEICQSSLTKLEQLNHEDLSICFE</sequence>
<dbReference type="EMBL" id="BMIT01000027">
    <property type="protein sequence ID" value="GGF12412.1"/>
    <property type="molecule type" value="Genomic_DNA"/>
</dbReference>
<gene>
    <name evidence="2" type="ORF">GCM10008027_41570</name>
</gene>
<dbReference type="PROSITE" id="PS51257">
    <property type="entry name" value="PROKAR_LIPOPROTEIN"/>
    <property type="match status" value="1"/>
</dbReference>
<keyword evidence="3" id="KW-1185">Reference proteome</keyword>
<proteinExistence type="predicted"/>
<organism evidence="2 3">
    <name type="scientific">Pseudoalteromonas gelatinilytica</name>
    <dbReference type="NCBI Taxonomy" id="1703256"/>
    <lineage>
        <taxon>Bacteria</taxon>
        <taxon>Pseudomonadati</taxon>
        <taxon>Pseudomonadota</taxon>
        <taxon>Gammaproteobacteria</taxon>
        <taxon>Alteromonadales</taxon>
        <taxon>Pseudoalteromonadaceae</taxon>
        <taxon>Pseudoalteromonas</taxon>
    </lineage>
</organism>
<evidence type="ECO:0000256" key="1">
    <source>
        <dbReference type="SAM" id="SignalP"/>
    </source>
</evidence>
<accession>A0ABQ1UBT9</accession>
<dbReference type="RefSeq" id="WP_188731451.1">
    <property type="nucleotide sequence ID" value="NZ_BMIT01000027.1"/>
</dbReference>
<protein>
    <submittedName>
        <fullName evidence="2">Uncharacterized protein</fullName>
    </submittedName>
</protein>
<feature type="chain" id="PRO_5046179953" evidence="1">
    <location>
        <begin position="24"/>
        <end position="155"/>
    </location>
</feature>
<keyword evidence="1" id="KW-0732">Signal</keyword>
<feature type="signal peptide" evidence="1">
    <location>
        <begin position="1"/>
        <end position="23"/>
    </location>
</feature>